<proteinExistence type="predicted"/>
<evidence type="ECO:0000313" key="3">
    <source>
        <dbReference type="Proteomes" id="UP001596163"/>
    </source>
</evidence>
<feature type="domain" description="Methyltransferase type 11" evidence="1">
    <location>
        <begin position="58"/>
        <end position="97"/>
    </location>
</feature>
<evidence type="ECO:0000313" key="2">
    <source>
        <dbReference type="EMBL" id="MFC5190242.1"/>
    </source>
</evidence>
<name>A0ABW0BQY6_9BACT</name>
<dbReference type="Pfam" id="PF08241">
    <property type="entry name" value="Methyltransf_11"/>
    <property type="match status" value="1"/>
</dbReference>
<reference evidence="3" key="1">
    <citation type="journal article" date="2019" name="Int. J. Syst. Evol. Microbiol.">
        <title>The Global Catalogue of Microorganisms (GCM) 10K type strain sequencing project: providing services to taxonomists for standard genome sequencing and annotation.</title>
        <authorList>
            <consortium name="The Broad Institute Genomics Platform"/>
            <consortium name="The Broad Institute Genome Sequencing Center for Infectious Disease"/>
            <person name="Wu L."/>
            <person name="Ma J."/>
        </authorList>
    </citation>
    <scope>NUCLEOTIDE SEQUENCE [LARGE SCALE GENOMIC DNA]</scope>
    <source>
        <strain evidence="3">CGMCC 1.7030</strain>
    </source>
</reference>
<organism evidence="2 3">
    <name type="scientific">Algoriphagus aquatilis</name>
    <dbReference type="NCBI Taxonomy" id="490186"/>
    <lineage>
        <taxon>Bacteria</taxon>
        <taxon>Pseudomonadati</taxon>
        <taxon>Bacteroidota</taxon>
        <taxon>Cytophagia</taxon>
        <taxon>Cytophagales</taxon>
        <taxon>Cyclobacteriaceae</taxon>
        <taxon>Algoriphagus</taxon>
    </lineage>
</organism>
<evidence type="ECO:0000259" key="1">
    <source>
        <dbReference type="Pfam" id="PF08241"/>
    </source>
</evidence>
<dbReference type="InterPro" id="IPR013216">
    <property type="entry name" value="Methyltransf_11"/>
</dbReference>
<gene>
    <name evidence="2" type="ORF">ACFPIK_00580</name>
</gene>
<dbReference type="EMBL" id="JBHSKS010000001">
    <property type="protein sequence ID" value="MFC5190242.1"/>
    <property type="molecule type" value="Genomic_DNA"/>
</dbReference>
<accession>A0ABW0BQY6</accession>
<dbReference type="Gene3D" id="3.40.50.150">
    <property type="entry name" value="Vaccinia Virus protein VP39"/>
    <property type="match status" value="1"/>
</dbReference>
<keyword evidence="3" id="KW-1185">Reference proteome</keyword>
<sequence length="204" mass="24450">MHTDKFDDILFDYKSKYGKCVLELGPGETKQFEHCIGLDIMAKESVDYVCDLSNGFSFIPDSSIDEIRSSHFLEHIDNLPNFLREVSRVLKPNGKMINIVPHFSNPYYYSDYTHKSFWGLYSISYFSKNSFFKRRVPTYYNDLDFDIVDVKLIFRSDFRLRNLFKKFLTRVFNSSNYMKELYEETFTYIFPCYEIYFEIQKTSK</sequence>
<protein>
    <submittedName>
        <fullName evidence="2">Class I SAM-dependent methyltransferase</fullName>
    </submittedName>
</protein>
<dbReference type="SUPFAM" id="SSF53335">
    <property type="entry name" value="S-adenosyl-L-methionine-dependent methyltransferases"/>
    <property type="match status" value="1"/>
</dbReference>
<dbReference type="GO" id="GO:0008168">
    <property type="term" value="F:methyltransferase activity"/>
    <property type="evidence" value="ECO:0007669"/>
    <property type="project" value="UniProtKB-KW"/>
</dbReference>
<dbReference type="InterPro" id="IPR029063">
    <property type="entry name" value="SAM-dependent_MTases_sf"/>
</dbReference>
<dbReference type="RefSeq" id="WP_377911127.1">
    <property type="nucleotide sequence ID" value="NZ_JBHSKS010000001.1"/>
</dbReference>
<keyword evidence="2" id="KW-0489">Methyltransferase</keyword>
<dbReference type="GO" id="GO:0032259">
    <property type="term" value="P:methylation"/>
    <property type="evidence" value="ECO:0007669"/>
    <property type="project" value="UniProtKB-KW"/>
</dbReference>
<dbReference type="Proteomes" id="UP001596163">
    <property type="component" value="Unassembled WGS sequence"/>
</dbReference>
<keyword evidence="2" id="KW-0808">Transferase</keyword>
<comment type="caution">
    <text evidence="2">The sequence shown here is derived from an EMBL/GenBank/DDBJ whole genome shotgun (WGS) entry which is preliminary data.</text>
</comment>